<feature type="DNA-binding region" description="Fork-head" evidence="5">
    <location>
        <begin position="34"/>
        <end position="155"/>
    </location>
</feature>
<name>A0A0M8MSC1_ESCWE</name>
<protein>
    <submittedName>
        <fullName evidence="8">Fork-head transcriptional regulator 2</fullName>
    </submittedName>
</protein>
<evidence type="ECO:0000313" key="8">
    <source>
        <dbReference type="EMBL" id="KOS17428.1"/>
    </source>
</evidence>
<feature type="region of interest" description="Disordered" evidence="6">
    <location>
        <begin position="286"/>
        <end position="312"/>
    </location>
</feature>
<evidence type="ECO:0000256" key="6">
    <source>
        <dbReference type="SAM" id="MobiDB-lite"/>
    </source>
</evidence>
<proteinExistence type="predicted"/>
<feature type="compositionally biased region" description="Polar residues" evidence="6">
    <location>
        <begin position="199"/>
        <end position="209"/>
    </location>
</feature>
<evidence type="ECO:0000256" key="1">
    <source>
        <dbReference type="ARBA" id="ARBA00023015"/>
    </source>
</evidence>
<organism evidence="8 9">
    <name type="scientific">Escovopsis weberi</name>
    <dbReference type="NCBI Taxonomy" id="150374"/>
    <lineage>
        <taxon>Eukaryota</taxon>
        <taxon>Fungi</taxon>
        <taxon>Dikarya</taxon>
        <taxon>Ascomycota</taxon>
        <taxon>Pezizomycotina</taxon>
        <taxon>Sordariomycetes</taxon>
        <taxon>Hypocreomycetidae</taxon>
        <taxon>Hypocreales</taxon>
        <taxon>Hypocreaceae</taxon>
        <taxon>Escovopsis</taxon>
    </lineage>
</organism>
<feature type="domain" description="Fork-head" evidence="7">
    <location>
        <begin position="34"/>
        <end position="155"/>
    </location>
</feature>
<dbReference type="InterPro" id="IPR036388">
    <property type="entry name" value="WH-like_DNA-bd_sf"/>
</dbReference>
<feature type="region of interest" description="Disordered" evidence="6">
    <location>
        <begin position="95"/>
        <end position="124"/>
    </location>
</feature>
<keyword evidence="9" id="KW-1185">Reference proteome</keyword>
<dbReference type="InterPro" id="IPR036390">
    <property type="entry name" value="WH_DNA-bd_sf"/>
</dbReference>
<reference evidence="8 9" key="1">
    <citation type="submission" date="2015-07" db="EMBL/GenBank/DDBJ databases">
        <title>The genome of the fungus Escovopsis weberi, a specialized disease agent of ant agriculture.</title>
        <authorList>
            <person name="de Man T.J."/>
            <person name="Stajich J.E."/>
            <person name="Kubicek C.P."/>
            <person name="Chenthamara K."/>
            <person name="Atanasova L."/>
            <person name="Druzhinina I.S."/>
            <person name="Birnbaum S."/>
            <person name="Barribeau S.M."/>
            <person name="Teiling C."/>
            <person name="Suen G."/>
            <person name="Currie C."/>
            <person name="Gerardo N.M."/>
        </authorList>
    </citation>
    <scope>NUCLEOTIDE SEQUENCE [LARGE SCALE GENOMIC DNA]</scope>
</reference>
<dbReference type="Pfam" id="PF00250">
    <property type="entry name" value="Forkhead"/>
    <property type="match status" value="1"/>
</dbReference>
<dbReference type="PANTHER" id="PTHR46078:SF2">
    <property type="entry name" value="FORK-HEAD DOMAIN-CONTAINING PROTEIN"/>
    <property type="match status" value="1"/>
</dbReference>
<dbReference type="STRING" id="150374.A0A0M8MSC1"/>
<dbReference type="PROSITE" id="PS50039">
    <property type="entry name" value="FORK_HEAD_3"/>
    <property type="match status" value="1"/>
</dbReference>
<keyword evidence="1" id="KW-0805">Transcription regulation</keyword>
<sequence>MAAPAGKGKGGRGGARGLAKSYTFPLSTDLEDAKNEEPYAKLIYKALMSRSDYCMSLQDLYQWFRENTNKASDEKGGWQNSIRHNLSMNAAFTKRDQKQMADGSSTPSSAAAESGASQSQSATSSCDLKRVNEWVLEDWAVRDGVQSTTRYRKGGSTRKTASKYTSHPGGMGRRGGNLASNSNSNSNNYSLNCNNSMNAGQQQHSSTRALSGRKGGCATKVSRLRGQRFGSVGSGYGSPMRRSHYDQGMMHQGPDSPSGTGMVNPYFSVVPLSRLGPGLMQAPMSQISDDGTHFSPEATGSSSSSSSSPFGIHMGLGPHLAHGLVGAGGDPCGGGDGVGSVSTGGGAYLSHHEASGGSGSGSGSGSMYLTPSPVGEFPYGIADVQLSYPVDAHRGGEITATERFFSPLHGNVGDWAHHHGL</sequence>
<dbReference type="InterPro" id="IPR030456">
    <property type="entry name" value="TF_fork_head_CS_2"/>
</dbReference>
<dbReference type="InterPro" id="IPR001766">
    <property type="entry name" value="Fork_head_dom"/>
</dbReference>
<dbReference type="Proteomes" id="UP000053831">
    <property type="component" value="Unassembled WGS sequence"/>
</dbReference>
<keyword evidence="3" id="KW-0804">Transcription</keyword>
<dbReference type="InterPro" id="IPR045912">
    <property type="entry name" value="FOXJ2/3-like"/>
</dbReference>
<evidence type="ECO:0000313" key="9">
    <source>
        <dbReference type="Proteomes" id="UP000053831"/>
    </source>
</evidence>
<dbReference type="PROSITE" id="PS00658">
    <property type="entry name" value="FORK_HEAD_2"/>
    <property type="match status" value="1"/>
</dbReference>
<evidence type="ECO:0000256" key="3">
    <source>
        <dbReference type="ARBA" id="ARBA00023163"/>
    </source>
</evidence>
<feature type="compositionally biased region" description="Low complexity" evidence="6">
    <location>
        <begin position="103"/>
        <end position="124"/>
    </location>
</feature>
<gene>
    <name evidence="8" type="ORF">ESCO_002435</name>
</gene>
<evidence type="ECO:0000256" key="4">
    <source>
        <dbReference type="ARBA" id="ARBA00023242"/>
    </source>
</evidence>
<dbReference type="GO" id="GO:0000981">
    <property type="term" value="F:DNA-binding transcription factor activity, RNA polymerase II-specific"/>
    <property type="evidence" value="ECO:0007669"/>
    <property type="project" value="TreeGrafter"/>
</dbReference>
<feature type="compositionally biased region" description="Low complexity" evidence="6">
    <location>
        <begin position="177"/>
        <end position="198"/>
    </location>
</feature>
<dbReference type="GO" id="GO:0000978">
    <property type="term" value="F:RNA polymerase II cis-regulatory region sequence-specific DNA binding"/>
    <property type="evidence" value="ECO:0007669"/>
    <property type="project" value="TreeGrafter"/>
</dbReference>
<evidence type="ECO:0000256" key="5">
    <source>
        <dbReference type="PROSITE-ProRule" id="PRU00089"/>
    </source>
</evidence>
<evidence type="ECO:0000259" key="7">
    <source>
        <dbReference type="PROSITE" id="PS50039"/>
    </source>
</evidence>
<keyword evidence="4 5" id="KW-0539">Nucleus</keyword>
<dbReference type="AlphaFoldDB" id="A0A0M8MSC1"/>
<keyword evidence="2 5" id="KW-0238">DNA-binding</keyword>
<evidence type="ECO:0000256" key="2">
    <source>
        <dbReference type="ARBA" id="ARBA00023125"/>
    </source>
</evidence>
<dbReference type="SMART" id="SM00339">
    <property type="entry name" value="FH"/>
    <property type="match status" value="1"/>
</dbReference>
<dbReference type="GO" id="GO:0005634">
    <property type="term" value="C:nucleus"/>
    <property type="evidence" value="ECO:0007669"/>
    <property type="project" value="UniProtKB-SubCell"/>
</dbReference>
<accession>A0A0M8MSC1</accession>
<dbReference type="PANTHER" id="PTHR46078">
    <property type="entry name" value="FORKHEAD BOX PROTEIN J2 FAMILY MEMBER"/>
    <property type="match status" value="1"/>
</dbReference>
<dbReference type="OrthoDB" id="5954824at2759"/>
<dbReference type="SUPFAM" id="SSF46785">
    <property type="entry name" value="Winged helix' DNA-binding domain"/>
    <property type="match status" value="1"/>
</dbReference>
<comment type="caution">
    <text evidence="8">The sequence shown here is derived from an EMBL/GenBank/DDBJ whole genome shotgun (WGS) entry which is preliminary data.</text>
</comment>
<feature type="region of interest" description="Disordered" evidence="6">
    <location>
        <begin position="150"/>
        <end position="261"/>
    </location>
</feature>
<dbReference type="Gene3D" id="1.10.10.10">
    <property type="entry name" value="Winged helix-like DNA-binding domain superfamily/Winged helix DNA-binding domain"/>
    <property type="match status" value="1"/>
</dbReference>
<dbReference type="EMBL" id="LGSR01000022">
    <property type="protein sequence ID" value="KOS17428.1"/>
    <property type="molecule type" value="Genomic_DNA"/>
</dbReference>
<comment type="subcellular location">
    <subcellularLocation>
        <location evidence="5">Nucleus</location>
    </subcellularLocation>
</comment>